<organism evidence="2 3">
    <name type="scientific">Phytophthora pseudosyringae</name>
    <dbReference type="NCBI Taxonomy" id="221518"/>
    <lineage>
        <taxon>Eukaryota</taxon>
        <taxon>Sar</taxon>
        <taxon>Stramenopiles</taxon>
        <taxon>Oomycota</taxon>
        <taxon>Peronosporomycetes</taxon>
        <taxon>Peronosporales</taxon>
        <taxon>Peronosporaceae</taxon>
        <taxon>Phytophthora</taxon>
    </lineage>
</organism>
<reference evidence="2" key="1">
    <citation type="submission" date="2021-02" db="EMBL/GenBank/DDBJ databases">
        <authorList>
            <person name="Palmer J.M."/>
        </authorList>
    </citation>
    <scope>NUCLEOTIDE SEQUENCE</scope>
    <source>
        <strain evidence="2">SCRP734</strain>
    </source>
</reference>
<evidence type="ECO:0000313" key="2">
    <source>
        <dbReference type="EMBL" id="KAG7379965.1"/>
    </source>
</evidence>
<dbReference type="AlphaFoldDB" id="A0A8T1VFL6"/>
<proteinExistence type="predicted"/>
<protein>
    <submittedName>
        <fullName evidence="2">Uncharacterized protein</fullName>
    </submittedName>
</protein>
<evidence type="ECO:0000313" key="3">
    <source>
        <dbReference type="Proteomes" id="UP000694044"/>
    </source>
</evidence>
<sequence>MAFAIAQAIMQPADSSSESYVPEEEAYKQNTDGGDDYDDDYDDDGTPLMLAQQEASAELADLPDVGVLRHITELYRIRRTPVHHSTKPYWIKLRMHVKRSMA</sequence>
<comment type="caution">
    <text evidence="2">The sequence shown here is derived from an EMBL/GenBank/DDBJ whole genome shotgun (WGS) entry which is preliminary data.</text>
</comment>
<evidence type="ECO:0000256" key="1">
    <source>
        <dbReference type="SAM" id="MobiDB-lite"/>
    </source>
</evidence>
<dbReference type="Proteomes" id="UP000694044">
    <property type="component" value="Unassembled WGS sequence"/>
</dbReference>
<accession>A0A8T1VFL6</accession>
<keyword evidence="3" id="KW-1185">Reference proteome</keyword>
<feature type="region of interest" description="Disordered" evidence="1">
    <location>
        <begin position="7"/>
        <end position="46"/>
    </location>
</feature>
<dbReference type="EMBL" id="JAGDFM010000319">
    <property type="protein sequence ID" value="KAG7379965.1"/>
    <property type="molecule type" value="Genomic_DNA"/>
</dbReference>
<name>A0A8T1VFL6_9STRA</name>
<feature type="compositionally biased region" description="Acidic residues" evidence="1">
    <location>
        <begin position="33"/>
        <end position="45"/>
    </location>
</feature>
<gene>
    <name evidence="2" type="ORF">PHYPSEUDO_007909</name>
</gene>